<dbReference type="GO" id="GO:0035773">
    <property type="term" value="P:insulin secretion involved in cellular response to glucose stimulus"/>
    <property type="evidence" value="ECO:0007669"/>
    <property type="project" value="TreeGrafter"/>
</dbReference>
<dbReference type="Pfam" id="PF14948">
    <property type="entry name" value="RESP18"/>
    <property type="match status" value="1"/>
</dbReference>
<dbReference type="Pfam" id="PF11548">
    <property type="entry name" value="Receptor_IA-2"/>
    <property type="match status" value="1"/>
</dbReference>
<dbReference type="GO" id="GO:0016020">
    <property type="term" value="C:membrane"/>
    <property type="evidence" value="ECO:0007669"/>
    <property type="project" value="UniProtKB-SubCell"/>
</dbReference>
<dbReference type="InterPro" id="IPR021613">
    <property type="entry name" value="Receptor_IA-2_dom"/>
</dbReference>
<feature type="domain" description="Protein-tyrosine phosphatase receptor IA-2 ectodomain" evidence="12">
    <location>
        <begin position="551"/>
        <end position="620"/>
    </location>
</feature>
<reference evidence="14" key="1">
    <citation type="submission" date="2025-08" db="UniProtKB">
        <authorList>
            <consortium name="Ensembl"/>
        </authorList>
    </citation>
    <scope>IDENTIFICATION</scope>
</reference>
<dbReference type="SMART" id="SM01305">
    <property type="entry name" value="RESP18"/>
    <property type="match status" value="1"/>
</dbReference>
<feature type="compositionally biased region" description="Basic and acidic residues" evidence="10">
    <location>
        <begin position="382"/>
        <end position="398"/>
    </location>
</feature>
<feature type="region of interest" description="Disordered" evidence="10">
    <location>
        <begin position="197"/>
        <end position="230"/>
    </location>
</feature>
<keyword evidence="3" id="KW-0812">Transmembrane</keyword>
<evidence type="ECO:0000313" key="14">
    <source>
        <dbReference type="Ensembl" id="ENSLLEP00000029992.1"/>
    </source>
</evidence>
<dbReference type="OrthoDB" id="9880441at2759"/>
<evidence type="ECO:0000259" key="12">
    <source>
        <dbReference type="Pfam" id="PF11548"/>
    </source>
</evidence>
<dbReference type="PANTHER" id="PTHR46106:SF5">
    <property type="entry name" value="RECEPTOR-TYPE TYROSINE-PROTEIN PHOSPHATASE N2"/>
    <property type="match status" value="1"/>
</dbReference>
<feature type="region of interest" description="Disordered" evidence="10">
    <location>
        <begin position="382"/>
        <end position="438"/>
    </location>
</feature>
<reference evidence="14" key="2">
    <citation type="submission" date="2025-09" db="UniProtKB">
        <authorList>
            <consortium name="Ensembl"/>
        </authorList>
    </citation>
    <scope>IDENTIFICATION</scope>
</reference>
<feature type="signal peptide" evidence="11">
    <location>
        <begin position="1"/>
        <end position="17"/>
    </location>
</feature>
<feature type="chain" id="PRO_5034709815" description="Receptor-type tyrosine-protein phosphatase N2" evidence="11">
    <location>
        <begin position="18"/>
        <end position="635"/>
    </location>
</feature>
<evidence type="ECO:0000256" key="2">
    <source>
        <dbReference type="ARBA" id="ARBA00004398"/>
    </source>
</evidence>
<evidence type="ECO:0000256" key="9">
    <source>
        <dbReference type="ARBA" id="ARBA00023329"/>
    </source>
</evidence>
<evidence type="ECO:0008006" key="16">
    <source>
        <dbReference type="Google" id="ProtNLM"/>
    </source>
</evidence>
<dbReference type="Proteomes" id="UP000694569">
    <property type="component" value="Unplaced"/>
</dbReference>
<evidence type="ECO:0000256" key="6">
    <source>
        <dbReference type="ARBA" id="ARBA00023136"/>
    </source>
</evidence>
<keyword evidence="5" id="KW-1133">Transmembrane helix</keyword>
<dbReference type="GO" id="GO:0045202">
    <property type="term" value="C:synapse"/>
    <property type="evidence" value="ECO:0007669"/>
    <property type="project" value="TreeGrafter"/>
</dbReference>
<evidence type="ECO:0000256" key="8">
    <source>
        <dbReference type="ARBA" id="ARBA00023180"/>
    </source>
</evidence>
<dbReference type="GO" id="GO:0030141">
    <property type="term" value="C:secretory granule"/>
    <property type="evidence" value="ECO:0007669"/>
    <property type="project" value="InterPro"/>
</dbReference>
<evidence type="ECO:0000256" key="5">
    <source>
        <dbReference type="ARBA" id="ARBA00022989"/>
    </source>
</evidence>
<keyword evidence="15" id="KW-1185">Reference proteome</keyword>
<evidence type="ECO:0000256" key="10">
    <source>
        <dbReference type="SAM" id="MobiDB-lite"/>
    </source>
</evidence>
<dbReference type="Ensembl" id="ENSLLET00000031153.1">
    <property type="protein sequence ID" value="ENSLLEP00000029992.1"/>
    <property type="gene ID" value="ENSLLEG00000018837.1"/>
</dbReference>
<evidence type="ECO:0000256" key="3">
    <source>
        <dbReference type="ARBA" id="ARBA00022692"/>
    </source>
</evidence>
<evidence type="ECO:0000256" key="4">
    <source>
        <dbReference type="ARBA" id="ARBA00022729"/>
    </source>
</evidence>
<keyword evidence="4 11" id="KW-0732">Signal</keyword>
<keyword evidence="9" id="KW-0968">Cytoplasmic vesicle</keyword>
<keyword evidence="7" id="KW-0675">Receptor</keyword>
<dbReference type="Gene3D" id="3.30.70.2470">
    <property type="entry name" value="Protein-tyrosine phosphatase receptor IA-2 ectodomain"/>
    <property type="match status" value="1"/>
</dbReference>
<dbReference type="GeneTree" id="ENSGT00940000165471"/>
<keyword evidence="8" id="KW-0325">Glycoprotein</keyword>
<dbReference type="GO" id="GO:0030133">
    <property type="term" value="C:transport vesicle"/>
    <property type="evidence" value="ECO:0007669"/>
    <property type="project" value="UniProtKB-SubCell"/>
</dbReference>
<name>A0A8C5Q0U5_9ANUR</name>
<dbReference type="GO" id="GO:0051046">
    <property type="term" value="P:regulation of secretion"/>
    <property type="evidence" value="ECO:0007669"/>
    <property type="project" value="TreeGrafter"/>
</dbReference>
<proteinExistence type="predicted"/>
<evidence type="ECO:0000256" key="11">
    <source>
        <dbReference type="SAM" id="SignalP"/>
    </source>
</evidence>
<comment type="subcellular location">
    <subcellularLocation>
        <location evidence="2">Cytoplasmic vesicle</location>
        <location evidence="2">Secretory vesicle</location>
    </subcellularLocation>
    <subcellularLocation>
        <location evidence="1">Membrane</location>
        <topology evidence="1">Single-pass membrane protein</topology>
    </subcellularLocation>
</comment>
<evidence type="ECO:0000256" key="7">
    <source>
        <dbReference type="ARBA" id="ARBA00023170"/>
    </source>
</evidence>
<sequence>MMGSITVALLLLSARYSHPFAASTESRFGCLFEDDLCKPYEMCLNDGVFGRCQRFPVIDVFKYEVLPPVVQRLRIVLQKLSQRGLTWKDEYTQRIIANELSTIRKLYNRQPEALPPDGLDTSRRLQLQSDPEGNYELEKNKNFARSFHQYLQSLGILPQLAPPNFYPRTKTKPTPVMNDKIDSDRLIDRVLQKSQGNSPALSFASVPQQKASENLPSKTLPQFPKESKMDHDKKSLLAALKAYLARKAPAQTPDNINSNPRAKAPPLFSNRYYNPQLSQTDGVLPEDDGGGSFNTKPFLQRPRNRKISRPNTGALFYKSSSRHLDPKDPLSAVDETFIQNVVKELGRRKLNIDILKPKELDELAAVIADTLQIVDGDQLDTRKPEWDREEHEMKRVEQYESQEIGDESKELNTSLQGLETDGKESRSETKAKETSSSKEYVADFTVNPIAQEFMIEEPFKSDVKNYGDFHYMSDDDGEEKVGMEDVKSETYVRELTAQKKAVQDTDSKELLELQHWMSESLTQDGRSYSEEPRKKVTENLEFQVKSSSNDQYGYIVTQKNHLTAEKGVELLKEVSALLKQQMTAFNDISVSGSTVIFQVRANVINMTNEDVVVTAGRIQTKTFLFSIYCFIFCQS</sequence>
<feature type="compositionally biased region" description="Polar residues" evidence="10">
    <location>
        <begin position="197"/>
        <end position="220"/>
    </location>
</feature>
<dbReference type="InterPro" id="IPR033522">
    <property type="entry name" value="IA-2/IA-2_beta"/>
</dbReference>
<evidence type="ECO:0000256" key="1">
    <source>
        <dbReference type="ARBA" id="ARBA00004167"/>
    </source>
</evidence>
<accession>A0A8C5Q0U5</accession>
<feature type="compositionally biased region" description="Basic and acidic residues" evidence="10">
    <location>
        <begin position="420"/>
        <end position="436"/>
    </location>
</feature>
<organism evidence="14 15">
    <name type="scientific">Leptobrachium leishanense</name>
    <name type="common">Leishan spiny toad</name>
    <dbReference type="NCBI Taxonomy" id="445787"/>
    <lineage>
        <taxon>Eukaryota</taxon>
        <taxon>Metazoa</taxon>
        <taxon>Chordata</taxon>
        <taxon>Craniata</taxon>
        <taxon>Vertebrata</taxon>
        <taxon>Euteleostomi</taxon>
        <taxon>Amphibia</taxon>
        <taxon>Batrachia</taxon>
        <taxon>Anura</taxon>
        <taxon>Pelobatoidea</taxon>
        <taxon>Megophryidae</taxon>
        <taxon>Leptobrachium</taxon>
    </lineage>
</organism>
<evidence type="ECO:0000313" key="15">
    <source>
        <dbReference type="Proteomes" id="UP000694569"/>
    </source>
</evidence>
<keyword evidence="6" id="KW-0472">Membrane</keyword>
<feature type="domain" description="RESP18" evidence="13">
    <location>
        <begin position="65"/>
        <end position="113"/>
    </location>
</feature>
<dbReference type="InterPro" id="IPR029403">
    <property type="entry name" value="RESP18_dom"/>
</dbReference>
<dbReference type="AlphaFoldDB" id="A0A8C5Q0U5"/>
<dbReference type="PANTHER" id="PTHR46106">
    <property type="entry name" value="IA-2 PROTEIN TYROSINE PHOSPHATASE, ISOFORM C"/>
    <property type="match status" value="1"/>
</dbReference>
<protein>
    <recommendedName>
        <fullName evidence="16">Receptor-type tyrosine-protein phosphatase N2</fullName>
    </recommendedName>
</protein>
<evidence type="ECO:0000259" key="13">
    <source>
        <dbReference type="Pfam" id="PF14948"/>
    </source>
</evidence>
<dbReference type="InterPro" id="IPR038112">
    <property type="entry name" value="Receptor_IA-2_ectodomain_sf"/>
</dbReference>